<dbReference type="Pfam" id="PF06541">
    <property type="entry name" value="ABC_trans_CmpB"/>
    <property type="match status" value="1"/>
</dbReference>
<comment type="caution">
    <text evidence="3">The sequence shown here is derived from an EMBL/GenBank/DDBJ whole genome shotgun (WGS) entry which is preliminary data.</text>
</comment>
<sequence>MDTKVTDAAAPGAGDAAIEGRAGGQAGGRAGERREGDGGGEHADRFADGPRKDGAETGAGDGRERLQGDTNGDGRVDIDDRRLPLIARIYGILVLISGMVTVVPLVGVAVQGVLSVLRGQVDGSVFDLTFILNCLHVAVLLVSSAGMVIFGSLLLRNRRKHGARWAYALIPVTIADGMLSLALTGIGWNLVSPTVQLAILVTLSIVLDPALLEERRLQYTLRRMDERSDYEKALAKGMVGRDPSGKGYIELEFFNVFWLFMIGCVFGLVVETIYHRIFWGEWQDRAGLLWGPFSPIYGCGAVILTACLNRLWRSNPLLIFCTSAVIGGAFEYFVSWFMEVAFGIVAWDYTGQWLSIDGRTSGKYMFFWGLLGVVWIKLLLPRILWLINRIPWKVRYSLTAVAFAFMVVDAAMTLMAFDCWYGRVSGDVTDSPVTRFFARHFGDEVMQERFQTMSIDPSRSGRL</sequence>
<protein>
    <submittedName>
        <fullName evidence="3">ABC transporter permease</fullName>
    </submittedName>
</protein>
<evidence type="ECO:0000313" key="4">
    <source>
        <dbReference type="Proteomes" id="UP000812844"/>
    </source>
</evidence>
<feature type="transmembrane region" description="Helical" evidence="2">
    <location>
        <begin position="130"/>
        <end position="155"/>
    </location>
</feature>
<reference evidence="3 4" key="1">
    <citation type="submission" date="2021-05" db="EMBL/GenBank/DDBJ databases">
        <title>Phylogenetic classification of ten novel species belonging to the genus Bifidobacterium comprising B. colchicus sp. nov., B. abeli sp. nov., B. bicoloris sp. nov., B. guerezis sp. nov., B. rosaliae sp. nov., B. santillanensis sp. nov., B. argentati sp. nov., B. amazzoni sp. nov., B. pluviali sp. nov., and B. pinnaculum sp. nov.</title>
        <authorList>
            <person name="Lugli G.A."/>
            <person name="Ruiz Garcia L."/>
            <person name="Margolles A."/>
            <person name="Ventura M."/>
        </authorList>
    </citation>
    <scope>NUCLEOTIDE SEQUENCE [LARGE SCALE GENOMIC DNA]</scope>
    <source>
        <strain evidence="3 4">6T3</strain>
    </source>
</reference>
<keyword evidence="2" id="KW-0812">Transmembrane</keyword>
<evidence type="ECO:0000256" key="2">
    <source>
        <dbReference type="SAM" id="Phobius"/>
    </source>
</evidence>
<feature type="transmembrane region" description="Helical" evidence="2">
    <location>
        <begin position="317"/>
        <end position="345"/>
    </location>
</feature>
<feature type="transmembrane region" description="Helical" evidence="2">
    <location>
        <begin position="256"/>
        <end position="277"/>
    </location>
</feature>
<feature type="transmembrane region" description="Helical" evidence="2">
    <location>
        <begin position="289"/>
        <end position="308"/>
    </location>
</feature>
<evidence type="ECO:0000256" key="1">
    <source>
        <dbReference type="SAM" id="MobiDB-lite"/>
    </source>
</evidence>
<feature type="region of interest" description="Disordered" evidence="1">
    <location>
        <begin position="1"/>
        <end position="74"/>
    </location>
</feature>
<dbReference type="EMBL" id="JAHBBD010000006">
    <property type="protein sequence ID" value="MBW3082581.1"/>
    <property type="molecule type" value="Genomic_DNA"/>
</dbReference>
<feature type="compositionally biased region" description="Basic and acidic residues" evidence="1">
    <location>
        <begin position="30"/>
        <end position="74"/>
    </location>
</feature>
<feature type="transmembrane region" description="Helical" evidence="2">
    <location>
        <begin position="194"/>
        <end position="212"/>
    </location>
</feature>
<accession>A0ABS6W7X7</accession>
<dbReference type="InterPro" id="IPR010540">
    <property type="entry name" value="CmpB_TMEM229"/>
</dbReference>
<evidence type="ECO:0000313" key="3">
    <source>
        <dbReference type="EMBL" id="MBW3082581.1"/>
    </source>
</evidence>
<keyword evidence="4" id="KW-1185">Reference proteome</keyword>
<feature type="transmembrane region" description="Helical" evidence="2">
    <location>
        <begin position="89"/>
        <end position="110"/>
    </location>
</feature>
<dbReference type="RefSeq" id="WP_219080894.1">
    <property type="nucleotide sequence ID" value="NZ_JAHBBD010000006.1"/>
</dbReference>
<feature type="transmembrane region" description="Helical" evidence="2">
    <location>
        <begin position="396"/>
        <end position="417"/>
    </location>
</feature>
<dbReference type="Proteomes" id="UP000812844">
    <property type="component" value="Unassembled WGS sequence"/>
</dbReference>
<keyword evidence="2" id="KW-0472">Membrane</keyword>
<keyword evidence="2" id="KW-1133">Transmembrane helix</keyword>
<proteinExistence type="predicted"/>
<feature type="transmembrane region" description="Helical" evidence="2">
    <location>
        <begin position="167"/>
        <end position="188"/>
    </location>
</feature>
<name>A0ABS6W7X7_9BIFI</name>
<gene>
    <name evidence="3" type="ORF">KIH73_04160</name>
</gene>
<feature type="transmembrane region" description="Helical" evidence="2">
    <location>
        <begin position="365"/>
        <end position="384"/>
    </location>
</feature>
<feature type="compositionally biased region" description="Low complexity" evidence="1">
    <location>
        <begin position="7"/>
        <end position="20"/>
    </location>
</feature>
<organism evidence="3 4">
    <name type="scientific">Bifidobacterium phasiani</name>
    <dbReference type="NCBI Taxonomy" id="2834431"/>
    <lineage>
        <taxon>Bacteria</taxon>
        <taxon>Bacillati</taxon>
        <taxon>Actinomycetota</taxon>
        <taxon>Actinomycetes</taxon>
        <taxon>Bifidobacteriales</taxon>
        <taxon>Bifidobacteriaceae</taxon>
        <taxon>Bifidobacterium</taxon>
    </lineage>
</organism>